<evidence type="ECO:0000256" key="4">
    <source>
        <dbReference type="ARBA" id="ARBA00022692"/>
    </source>
</evidence>
<evidence type="ECO:0000256" key="2">
    <source>
        <dbReference type="ARBA" id="ARBA00022448"/>
    </source>
</evidence>
<feature type="transmembrane region" description="Helical" evidence="7">
    <location>
        <begin position="164"/>
        <end position="182"/>
    </location>
</feature>
<keyword evidence="6 7" id="KW-0472">Membrane</keyword>
<gene>
    <name evidence="9" type="ORF">ACFPQ6_02690</name>
</gene>
<feature type="transmembrane region" description="Helical" evidence="7">
    <location>
        <begin position="260"/>
        <end position="282"/>
    </location>
</feature>
<feature type="transmembrane region" description="Helical" evidence="7">
    <location>
        <begin position="92"/>
        <end position="116"/>
    </location>
</feature>
<dbReference type="PANTHER" id="PTHR43744:SF12">
    <property type="entry name" value="ABC TRANSPORTER PERMEASE PROTEIN MG189-RELATED"/>
    <property type="match status" value="1"/>
</dbReference>
<sequence length="297" mass="32341">MIGAPSSAPARRAGTARPARTLWQRLASLPGALLTLLTLVAAAAWVFPLYWAFVTSIKPENDTVALPPTLWPQTVDFSAYSYIFQNSPIVRWYLNSVGSSLAITLLVLLLSMTCAYALSQLQFRGRRVLYAVVLAGFMIPFQASLIPLFILVNKLGLVNHMLGLILPQLAAPVAVVIYKQFFDQIPPALGDAARIDGASEARVLFSIYLPLNWSITFSLAIVTFIAAWNNFLWPFIVMNDTTNLTIPVGITQVQSAYGVAYAKTMATAVTAAVPTILAYLIFQRRVTEGVMASAGLK</sequence>
<evidence type="ECO:0000256" key="1">
    <source>
        <dbReference type="ARBA" id="ARBA00004651"/>
    </source>
</evidence>
<feature type="transmembrane region" description="Helical" evidence="7">
    <location>
        <begin position="128"/>
        <end position="152"/>
    </location>
</feature>
<dbReference type="Gene3D" id="1.10.3720.10">
    <property type="entry name" value="MetI-like"/>
    <property type="match status" value="1"/>
</dbReference>
<keyword evidence="5 7" id="KW-1133">Transmembrane helix</keyword>
<dbReference type="Pfam" id="PF00528">
    <property type="entry name" value="BPD_transp_1"/>
    <property type="match status" value="1"/>
</dbReference>
<comment type="subcellular location">
    <subcellularLocation>
        <location evidence="1 7">Cell membrane</location>
        <topology evidence="1 7">Multi-pass membrane protein</topology>
    </subcellularLocation>
</comment>
<dbReference type="SUPFAM" id="SSF161098">
    <property type="entry name" value="MetI-like"/>
    <property type="match status" value="1"/>
</dbReference>
<comment type="similarity">
    <text evidence="7">Belongs to the binding-protein-dependent transport system permease family.</text>
</comment>
<dbReference type="InterPro" id="IPR000515">
    <property type="entry name" value="MetI-like"/>
</dbReference>
<feature type="domain" description="ABC transmembrane type-1" evidence="8">
    <location>
        <begin position="93"/>
        <end position="282"/>
    </location>
</feature>
<feature type="transmembrane region" description="Helical" evidence="7">
    <location>
        <begin position="26"/>
        <end position="53"/>
    </location>
</feature>
<dbReference type="PROSITE" id="PS50928">
    <property type="entry name" value="ABC_TM1"/>
    <property type="match status" value="1"/>
</dbReference>
<evidence type="ECO:0000259" key="8">
    <source>
        <dbReference type="PROSITE" id="PS50928"/>
    </source>
</evidence>
<keyword evidence="10" id="KW-1185">Reference proteome</keyword>
<accession>A0ABW1DIE2</accession>
<evidence type="ECO:0000256" key="7">
    <source>
        <dbReference type="RuleBase" id="RU363032"/>
    </source>
</evidence>
<keyword evidence="3" id="KW-1003">Cell membrane</keyword>
<name>A0ABW1DIE2_9DEIO</name>
<dbReference type="InterPro" id="IPR035906">
    <property type="entry name" value="MetI-like_sf"/>
</dbReference>
<organism evidence="9 10">
    <name type="scientific">Deinococcus petrolearius</name>
    <dbReference type="NCBI Taxonomy" id="1751295"/>
    <lineage>
        <taxon>Bacteria</taxon>
        <taxon>Thermotogati</taxon>
        <taxon>Deinococcota</taxon>
        <taxon>Deinococci</taxon>
        <taxon>Deinococcales</taxon>
        <taxon>Deinococcaceae</taxon>
        <taxon>Deinococcus</taxon>
    </lineage>
</organism>
<evidence type="ECO:0000256" key="6">
    <source>
        <dbReference type="ARBA" id="ARBA00023136"/>
    </source>
</evidence>
<comment type="caution">
    <text evidence="9">The sequence shown here is derived from an EMBL/GenBank/DDBJ whole genome shotgun (WGS) entry which is preliminary data.</text>
</comment>
<dbReference type="RefSeq" id="WP_380046144.1">
    <property type="nucleotide sequence ID" value="NZ_JBHSOH010000004.1"/>
</dbReference>
<evidence type="ECO:0000256" key="3">
    <source>
        <dbReference type="ARBA" id="ARBA00022475"/>
    </source>
</evidence>
<keyword evidence="4 7" id="KW-0812">Transmembrane</keyword>
<dbReference type="CDD" id="cd06261">
    <property type="entry name" value="TM_PBP2"/>
    <property type="match status" value="1"/>
</dbReference>
<dbReference type="PANTHER" id="PTHR43744">
    <property type="entry name" value="ABC TRANSPORTER PERMEASE PROTEIN MG189-RELATED-RELATED"/>
    <property type="match status" value="1"/>
</dbReference>
<keyword evidence="2 7" id="KW-0813">Transport</keyword>
<feature type="transmembrane region" description="Helical" evidence="7">
    <location>
        <begin position="203"/>
        <end position="228"/>
    </location>
</feature>
<evidence type="ECO:0000256" key="5">
    <source>
        <dbReference type="ARBA" id="ARBA00022989"/>
    </source>
</evidence>
<protein>
    <submittedName>
        <fullName evidence="9">Carbohydrate ABC transporter permease</fullName>
    </submittedName>
</protein>
<evidence type="ECO:0000313" key="9">
    <source>
        <dbReference type="EMBL" id="MFC5847206.1"/>
    </source>
</evidence>
<dbReference type="EMBL" id="JBHSOH010000004">
    <property type="protein sequence ID" value="MFC5847206.1"/>
    <property type="molecule type" value="Genomic_DNA"/>
</dbReference>
<dbReference type="Proteomes" id="UP001595979">
    <property type="component" value="Unassembled WGS sequence"/>
</dbReference>
<reference evidence="10" key="1">
    <citation type="journal article" date="2019" name="Int. J. Syst. Evol. Microbiol.">
        <title>The Global Catalogue of Microorganisms (GCM) 10K type strain sequencing project: providing services to taxonomists for standard genome sequencing and annotation.</title>
        <authorList>
            <consortium name="The Broad Institute Genomics Platform"/>
            <consortium name="The Broad Institute Genome Sequencing Center for Infectious Disease"/>
            <person name="Wu L."/>
            <person name="Ma J."/>
        </authorList>
    </citation>
    <scope>NUCLEOTIDE SEQUENCE [LARGE SCALE GENOMIC DNA]</scope>
    <source>
        <strain evidence="10">CGMCC 1.15053</strain>
    </source>
</reference>
<evidence type="ECO:0000313" key="10">
    <source>
        <dbReference type="Proteomes" id="UP001595979"/>
    </source>
</evidence>
<proteinExistence type="inferred from homology"/>